<accession>A0ABT0TA33</accession>
<evidence type="ECO:0000313" key="1">
    <source>
        <dbReference type="EMBL" id="MCL8493835.1"/>
    </source>
</evidence>
<dbReference type="RefSeq" id="WP_145990287.1">
    <property type="nucleotide sequence ID" value="NZ_JAMFTR010000004.1"/>
</dbReference>
<dbReference type="Proteomes" id="UP001203579">
    <property type="component" value="Unassembled WGS sequence"/>
</dbReference>
<dbReference type="Pfam" id="PF19786">
    <property type="entry name" value="DUF6270"/>
    <property type="match status" value="1"/>
</dbReference>
<proteinExistence type="predicted"/>
<sequence>MTSIESYLLKGSIEGIMNTSQSLFALDSSLSFDLSSESEGVFRISGQFFARRDQRIVVGIEQGQGPTPSGFVRSPAGFDFFYLIGTGRLERFEKQFSMEGLSSVSMFLRRWYTDSEIYFSIDGNDFENAVFVMGSCVSRDVFEYVQVPLAGYRARFSYSTLHLPPIYHEKEHLELNKSPFQRRMVEGDLSRTNIRLAQLAAGSTILVDYIDERLPLFVGSRSVYTESPEYLATGLIRGSKSIDVFSESYFMNFEKGWKFFTSALSQKILLVNKVFWATHSSAGRLLPDQKLIAKQNAKLQRLYDIAACGRDNNVRFLEYPDSTFLADEKHRWGLSPFHYSSIFYEAQADAIQREVIGSHS</sequence>
<name>A0ABT0TA33_9CORY</name>
<reference evidence="1 2" key="1">
    <citation type="submission" date="2022-05" db="EMBL/GenBank/DDBJ databases">
        <title>Corynebacterium sp. B5-R-101 sp. nov., isolated from human feces.</title>
        <authorList>
            <person name="Shamsuzzaman M."/>
            <person name="Dahal R.H."/>
        </authorList>
    </citation>
    <scope>NUCLEOTIDE SEQUENCE [LARGE SCALE GENOMIC DNA]</scope>
    <source>
        <strain evidence="1 2">B5-R-101</strain>
    </source>
</reference>
<dbReference type="InterPro" id="IPR046237">
    <property type="entry name" value="DUF6270"/>
</dbReference>
<evidence type="ECO:0000313" key="2">
    <source>
        <dbReference type="Proteomes" id="UP001203579"/>
    </source>
</evidence>
<dbReference type="EMBL" id="JAMKFF010000004">
    <property type="protein sequence ID" value="MCL8493835.1"/>
    <property type="molecule type" value="Genomic_DNA"/>
</dbReference>
<protein>
    <submittedName>
        <fullName evidence="1">DUF6270 domain-containing protein</fullName>
    </submittedName>
</protein>
<comment type="caution">
    <text evidence="1">The sequence shown here is derived from an EMBL/GenBank/DDBJ whole genome shotgun (WGS) entry which is preliminary data.</text>
</comment>
<organism evidence="1 2">
    <name type="scientific">Corynebacterium intestinale</name>
    <dbReference type="NCBI Taxonomy" id="2943492"/>
    <lineage>
        <taxon>Bacteria</taxon>
        <taxon>Bacillati</taxon>
        <taxon>Actinomycetota</taxon>
        <taxon>Actinomycetes</taxon>
        <taxon>Mycobacteriales</taxon>
        <taxon>Corynebacteriaceae</taxon>
        <taxon>Corynebacterium</taxon>
    </lineage>
</organism>
<gene>
    <name evidence="1" type="ORF">M5J06_06780</name>
</gene>
<keyword evidence="2" id="KW-1185">Reference proteome</keyword>